<evidence type="ECO:0000313" key="2">
    <source>
        <dbReference type="EMBL" id="CAD8146943.1"/>
    </source>
</evidence>
<dbReference type="AlphaFoldDB" id="A0A8S1T3M2"/>
<keyword evidence="3" id="KW-1185">Reference proteome</keyword>
<dbReference type="OrthoDB" id="312235at2759"/>
<protein>
    <submittedName>
        <fullName evidence="2">Uncharacterized protein</fullName>
    </submittedName>
</protein>
<evidence type="ECO:0000313" key="3">
    <source>
        <dbReference type="Proteomes" id="UP000683925"/>
    </source>
</evidence>
<comment type="caution">
    <text evidence="2">The sequence shown here is derived from an EMBL/GenBank/DDBJ whole genome shotgun (WGS) entry which is preliminary data.</text>
</comment>
<name>A0A8S1T3M2_PAROT</name>
<dbReference type="OMA" id="TIHWIGH"/>
<dbReference type="EMBL" id="CAJJDP010000019">
    <property type="protein sequence ID" value="CAD8146943.1"/>
    <property type="molecule type" value="Genomic_DNA"/>
</dbReference>
<dbReference type="Proteomes" id="UP000683925">
    <property type="component" value="Unassembled WGS sequence"/>
</dbReference>
<proteinExistence type="predicted"/>
<evidence type="ECO:0000256" key="1">
    <source>
        <dbReference type="SAM" id="MobiDB-lite"/>
    </source>
</evidence>
<gene>
    <name evidence="2" type="ORF">POCTA_138.1.T0190184</name>
</gene>
<reference evidence="2" key="1">
    <citation type="submission" date="2021-01" db="EMBL/GenBank/DDBJ databases">
        <authorList>
            <consortium name="Genoscope - CEA"/>
            <person name="William W."/>
        </authorList>
    </citation>
    <scope>NUCLEOTIDE SEQUENCE</scope>
</reference>
<feature type="region of interest" description="Disordered" evidence="1">
    <location>
        <begin position="1"/>
        <end position="26"/>
    </location>
</feature>
<organism evidence="2 3">
    <name type="scientific">Paramecium octaurelia</name>
    <dbReference type="NCBI Taxonomy" id="43137"/>
    <lineage>
        <taxon>Eukaryota</taxon>
        <taxon>Sar</taxon>
        <taxon>Alveolata</taxon>
        <taxon>Ciliophora</taxon>
        <taxon>Intramacronucleata</taxon>
        <taxon>Oligohymenophorea</taxon>
        <taxon>Peniculida</taxon>
        <taxon>Parameciidae</taxon>
        <taxon>Paramecium</taxon>
    </lineage>
</organism>
<sequence length="575" mass="68866">MGNFFPRCYQEENEEQSEKKKKQHVQSIDQYDFGPLYPEKDEEKLHYQQEIQDVRANPPRQIQLQYDTSFSSIFEELTQLCSLGFDLKKQQLKNMNMAKLFQQPFLRLSADKIYQIAQNQFQLEIALQRYSLGEKYLGNLNETEFLIAEAIQSNITNELIPLFKSKTPIKFENKKLEKLFEAVKIIYFVCDFFLGVLQKFLKEMCYQNNIKIYNLLYYQFQNLILNLNYENQWHYNSLPQFKEQYKFSFLGYAMRFWRQIVFAHLVDGKPNYLCRLLKDSYRNVERNGMEIEIYKYIVGAIDLCSNEYTIHWIGHSKKFQIEKFIIDISNNELNTIDFQNNTFNQYLLQINKKLDKCLQYFPTWIYEIYFINYSLDLKLKKLMSQIKETYKFGDDPKQQSLSEKEVLITSYSEITTGLGLFSEQENNDVGQQRKIMNILIQLDAKVSIKPSHQKPYDSVENKPDLKDISIKFPSQLKSINEKVKSIDQQYFQELNALGIQYCKNQRNIRKRDSILEQRFRNRLIDKEGINYEYNQSQEVKNTDFSNLVKSLIQHEDYYREIKEKFLSQVDLQVNK</sequence>
<accession>A0A8S1T3M2</accession>